<sequence length="211" mass="24286">MYSFHNFLCSVTYAATTRWLVPRLQADNQGALVAVFGFEANAVVGDFASYIDDMMPVIESVILTLPRHLDLRNLEAILTHISEDSRVREAKQRMLRRAVSLFRMDVLEWLMQQDMGDSQDVLWRFAYPTQWPESKFLTDLARPHPHDHAMIAFFAQHDVPLTRMLTMAAMARVGLRPLVYLALGDKANMLRWWKSPTSVLWLEHLVTKIGG</sequence>
<name>A0A6A4Z1K1_9STRA</name>
<feature type="non-terminal residue" evidence="1">
    <location>
        <position position="211"/>
    </location>
</feature>
<dbReference type="EMBL" id="VJMH01004084">
    <property type="protein sequence ID" value="KAF0703848.1"/>
    <property type="molecule type" value="Genomic_DNA"/>
</dbReference>
<accession>A0A6A4Z1K1</accession>
<proteinExistence type="predicted"/>
<comment type="caution">
    <text evidence="1">The sequence shown here is derived from an EMBL/GenBank/DDBJ whole genome shotgun (WGS) entry which is preliminary data.</text>
</comment>
<reference evidence="1" key="1">
    <citation type="submission" date="2019-06" db="EMBL/GenBank/DDBJ databases">
        <title>Genomics analysis of Aphanomyces spp. identifies a new class of oomycete effector associated with host adaptation.</title>
        <authorList>
            <person name="Gaulin E."/>
        </authorList>
    </citation>
    <scope>NUCLEOTIDE SEQUENCE</scope>
    <source>
        <strain evidence="1">CBS 578.67</strain>
    </source>
</reference>
<organism evidence="1">
    <name type="scientific">Aphanomyces stellatus</name>
    <dbReference type="NCBI Taxonomy" id="120398"/>
    <lineage>
        <taxon>Eukaryota</taxon>
        <taxon>Sar</taxon>
        <taxon>Stramenopiles</taxon>
        <taxon>Oomycota</taxon>
        <taxon>Saprolegniomycetes</taxon>
        <taxon>Saprolegniales</taxon>
        <taxon>Verrucalvaceae</taxon>
        <taxon>Aphanomyces</taxon>
    </lineage>
</organism>
<protein>
    <submittedName>
        <fullName evidence="1">Uncharacterized protein</fullName>
    </submittedName>
</protein>
<dbReference type="AlphaFoldDB" id="A0A6A4Z1K1"/>
<gene>
    <name evidence="1" type="ORF">As57867_007465</name>
</gene>
<evidence type="ECO:0000313" key="1">
    <source>
        <dbReference type="EMBL" id="KAF0703848.1"/>
    </source>
</evidence>